<reference evidence="2 3" key="1">
    <citation type="submission" date="2024-09" db="EMBL/GenBank/DDBJ databases">
        <authorList>
            <person name="Sun Q."/>
            <person name="Mori K."/>
        </authorList>
    </citation>
    <scope>NUCLEOTIDE SEQUENCE [LARGE SCALE GENOMIC DNA]</scope>
    <source>
        <strain evidence="2 3">NCAIM B.02415</strain>
    </source>
</reference>
<dbReference type="Gene3D" id="1.10.260.40">
    <property type="entry name" value="lambda repressor-like DNA-binding domains"/>
    <property type="match status" value="1"/>
</dbReference>
<comment type="caution">
    <text evidence="2">The sequence shown here is derived from an EMBL/GenBank/DDBJ whole genome shotgun (WGS) entry which is preliminary data.</text>
</comment>
<dbReference type="PROSITE" id="PS50943">
    <property type="entry name" value="HTH_CROC1"/>
    <property type="match status" value="1"/>
</dbReference>
<feature type="domain" description="HTH cro/C1-type" evidence="1">
    <location>
        <begin position="9"/>
        <end position="63"/>
    </location>
</feature>
<evidence type="ECO:0000313" key="3">
    <source>
        <dbReference type="Proteomes" id="UP001589828"/>
    </source>
</evidence>
<dbReference type="CDD" id="cd00093">
    <property type="entry name" value="HTH_XRE"/>
    <property type="match status" value="1"/>
</dbReference>
<protein>
    <submittedName>
        <fullName evidence="2">Helix-turn-helix domain-containing protein</fullName>
    </submittedName>
</protein>
<evidence type="ECO:0000259" key="1">
    <source>
        <dbReference type="PROSITE" id="PS50943"/>
    </source>
</evidence>
<sequence>MMDSIGDKIRIRRLMKSYSQEYMAFMLDISQAAYSNLERNETEMTIKRVFEIAEILEISPFELMPKPKFGSGINHLQFWRTIRKLSTIWKDDINTRRSSPPVL</sequence>
<organism evidence="2 3">
    <name type="scientific">Mucilaginibacter angelicae</name>
    <dbReference type="NCBI Taxonomy" id="869718"/>
    <lineage>
        <taxon>Bacteria</taxon>
        <taxon>Pseudomonadati</taxon>
        <taxon>Bacteroidota</taxon>
        <taxon>Sphingobacteriia</taxon>
        <taxon>Sphingobacteriales</taxon>
        <taxon>Sphingobacteriaceae</taxon>
        <taxon>Mucilaginibacter</taxon>
    </lineage>
</organism>
<dbReference type="RefSeq" id="WP_377020995.1">
    <property type="nucleotide sequence ID" value="NZ_JBHLTS010000004.1"/>
</dbReference>
<name>A0ABV6L1K8_9SPHI</name>
<dbReference type="Proteomes" id="UP001589828">
    <property type="component" value="Unassembled WGS sequence"/>
</dbReference>
<keyword evidence="3" id="KW-1185">Reference proteome</keyword>
<dbReference type="SMART" id="SM00530">
    <property type="entry name" value="HTH_XRE"/>
    <property type="match status" value="1"/>
</dbReference>
<evidence type="ECO:0000313" key="2">
    <source>
        <dbReference type="EMBL" id="MFC0513122.1"/>
    </source>
</evidence>
<dbReference type="InterPro" id="IPR010982">
    <property type="entry name" value="Lambda_DNA-bd_dom_sf"/>
</dbReference>
<accession>A0ABV6L1K8</accession>
<proteinExistence type="predicted"/>
<dbReference type="InterPro" id="IPR001387">
    <property type="entry name" value="Cro/C1-type_HTH"/>
</dbReference>
<dbReference type="EMBL" id="JBHLTS010000004">
    <property type="protein sequence ID" value="MFC0513122.1"/>
    <property type="molecule type" value="Genomic_DNA"/>
</dbReference>
<dbReference type="Pfam" id="PF01381">
    <property type="entry name" value="HTH_3"/>
    <property type="match status" value="1"/>
</dbReference>
<dbReference type="SUPFAM" id="SSF47413">
    <property type="entry name" value="lambda repressor-like DNA-binding domains"/>
    <property type="match status" value="1"/>
</dbReference>
<gene>
    <name evidence="2" type="ORF">ACFFGT_02885</name>
</gene>